<dbReference type="EMBL" id="KI546108">
    <property type="protein sequence ID" value="EST44794.1"/>
    <property type="molecule type" value="Genomic_DNA"/>
</dbReference>
<name>V6LVG4_9EUKA</name>
<organism evidence="2">
    <name type="scientific">Spironucleus salmonicida</name>
    <dbReference type="NCBI Taxonomy" id="348837"/>
    <lineage>
        <taxon>Eukaryota</taxon>
        <taxon>Metamonada</taxon>
        <taxon>Diplomonadida</taxon>
        <taxon>Hexamitidae</taxon>
        <taxon>Hexamitinae</taxon>
        <taxon>Spironucleus</taxon>
    </lineage>
</organism>
<evidence type="ECO:0000313" key="3">
    <source>
        <dbReference type="EMBL" id="KAH0576257.1"/>
    </source>
</evidence>
<sequence>MNLRGFRKLLLLATKSVLKNDLTFQDVFTSYPNLPTPVTPSQPQPKNSSIYSVISIQSQIQNSSRLSNKSSQPIVQYKSSPKTPQPKNYLKTTFLNKLQQQISQILFQHFHNAILPKPFANEQTFSLYISALLTLSHYKIYTAKNLNSQYESQSLTQFSLQNFLQPMFSRQQTKDLLKIATAADKIQLGQEFGISIDQLDEIENWIQYAFSVQVDSINNKTPDNDNESVYVDDNFDDFLFFEEQDFNETQLNIIARNITITQQNQIVKKSVIYEENNVDPFSRKKGNRRSRIMK</sequence>
<dbReference type="EMBL" id="AUWU02000002">
    <property type="protein sequence ID" value="KAH0576257.1"/>
    <property type="molecule type" value="Genomic_DNA"/>
</dbReference>
<feature type="region of interest" description="Disordered" evidence="1">
    <location>
        <begin position="62"/>
        <end position="86"/>
    </location>
</feature>
<proteinExistence type="predicted"/>
<gene>
    <name evidence="2" type="ORF">SS50377_15302</name>
    <name evidence="3" type="ORF">SS50377_21819</name>
</gene>
<dbReference type="AlphaFoldDB" id="V6LVG4"/>
<evidence type="ECO:0000313" key="2">
    <source>
        <dbReference type="EMBL" id="EST44794.1"/>
    </source>
</evidence>
<keyword evidence="4" id="KW-1185">Reference proteome</keyword>
<feature type="compositionally biased region" description="Polar residues" evidence="1">
    <location>
        <begin position="69"/>
        <end position="86"/>
    </location>
</feature>
<evidence type="ECO:0000256" key="1">
    <source>
        <dbReference type="SAM" id="MobiDB-lite"/>
    </source>
</evidence>
<accession>V6LVG4</accession>
<dbReference type="Proteomes" id="UP000018208">
    <property type="component" value="Unassembled WGS sequence"/>
</dbReference>
<protein>
    <submittedName>
        <fullName evidence="2">Uncharacterized protein</fullName>
    </submittedName>
</protein>
<dbReference type="VEuPathDB" id="GiardiaDB:SS50377_21819"/>
<evidence type="ECO:0000313" key="4">
    <source>
        <dbReference type="Proteomes" id="UP000018208"/>
    </source>
</evidence>
<reference evidence="2 3" key="1">
    <citation type="journal article" date="2014" name="PLoS Genet.">
        <title>The Genome of Spironucleus salmonicida Highlights a Fish Pathogen Adapted to Fluctuating Environments.</title>
        <authorList>
            <person name="Xu F."/>
            <person name="Jerlstrom-Hultqvist J."/>
            <person name="Einarsson E."/>
            <person name="Astvaldsson A."/>
            <person name="Svard S.G."/>
            <person name="Andersson J.O."/>
        </authorList>
    </citation>
    <scope>NUCLEOTIDE SEQUENCE</scope>
    <source>
        <strain evidence="3">ATCC 50377</strain>
    </source>
</reference>
<reference evidence="3" key="2">
    <citation type="submission" date="2020-12" db="EMBL/GenBank/DDBJ databases">
        <title>New Spironucleus salmonicida genome in near-complete chromosomes.</title>
        <authorList>
            <person name="Xu F."/>
            <person name="Kurt Z."/>
            <person name="Jimenez-Gonzalez A."/>
            <person name="Astvaldsson A."/>
            <person name="Andersson J.O."/>
            <person name="Svard S.G."/>
        </authorList>
    </citation>
    <scope>NUCLEOTIDE SEQUENCE</scope>
    <source>
        <strain evidence="3">ATCC 50377</strain>
    </source>
</reference>